<evidence type="ECO:0000313" key="2">
    <source>
        <dbReference type="Proteomes" id="UP000253805"/>
    </source>
</evidence>
<dbReference type="Proteomes" id="UP000253805">
    <property type="component" value="Unassembled WGS sequence"/>
</dbReference>
<evidence type="ECO:0000313" key="1">
    <source>
        <dbReference type="EMBL" id="RDC43395.1"/>
    </source>
</evidence>
<gene>
    <name evidence="1" type="ORF">C1850_08135</name>
</gene>
<sequence length="71" mass="7724">MESPRVLPEAGDRVRFEFDGNLISGTVFVVDPRGGGVCFGICPSCDVRADDGTLHKHVPINEVEPLSVEQR</sequence>
<name>A0A369NX45_9ACTN</name>
<proteinExistence type="predicted"/>
<dbReference type="AlphaFoldDB" id="A0A369NX45"/>
<reference evidence="1 2" key="1">
    <citation type="journal article" date="2018" name="Elife">
        <title>Discovery and characterization of a prevalent human gut bacterial enzyme sufficient for the inactivation of a family of plant toxins.</title>
        <authorList>
            <person name="Koppel N."/>
            <person name="Bisanz J.E."/>
            <person name="Pandelia M.E."/>
            <person name="Turnbaugh P.J."/>
            <person name="Balskus E.P."/>
        </authorList>
    </citation>
    <scope>NUCLEOTIDE SEQUENCE [LARGE SCALE GENOMIC DNA]</scope>
    <source>
        <strain evidence="1 2">OB21 GAM 11</strain>
    </source>
</reference>
<accession>A0A369NX45</accession>
<protein>
    <submittedName>
        <fullName evidence="1">Uncharacterized protein</fullName>
    </submittedName>
</protein>
<dbReference type="EMBL" id="PPUT01000020">
    <property type="protein sequence ID" value="RDC43395.1"/>
    <property type="molecule type" value="Genomic_DNA"/>
</dbReference>
<comment type="caution">
    <text evidence="1">The sequence shown here is derived from an EMBL/GenBank/DDBJ whole genome shotgun (WGS) entry which is preliminary data.</text>
</comment>
<organism evidence="1 2">
    <name type="scientific">Adlercreutzia equolifaciens subsp. celatus</name>
    <dbReference type="NCBI Taxonomy" id="394340"/>
    <lineage>
        <taxon>Bacteria</taxon>
        <taxon>Bacillati</taxon>
        <taxon>Actinomycetota</taxon>
        <taxon>Coriobacteriia</taxon>
        <taxon>Eggerthellales</taxon>
        <taxon>Eggerthellaceae</taxon>
        <taxon>Adlercreutzia</taxon>
    </lineage>
</organism>